<sequence>MRWRLLFALIGLSITGVSSLGQRPPEAEGLPPQRRDSGDGEELHADYFKPSGVVRFQLVQARICLDAPRHRKGSQSRTENQIYESITVTANRGIPSVHYICETPQQSITLHVQDAQHLRIESHISDDGNGTAQRCVLDQPETGMITLAIGDLTSESAQSYQSSNLLHLRLQTPEIFDKHFARVISRMLHGESLKHLSERTLQAVIAESRQPIVLNQQQVEALIQQLDHPQRRKRVQAERELLSHGTSILPMLHQSLDHDRLSVEQRSCIKAILSRLRPTTPDRPASLAKMLINDASYWEAVIPELSFVQREIADARFTSLGCETTFISNPAPKARLSER</sequence>
<feature type="region of interest" description="Disordered" evidence="1">
    <location>
        <begin position="19"/>
        <end position="44"/>
    </location>
</feature>
<feature type="compositionally biased region" description="Basic and acidic residues" evidence="1">
    <location>
        <begin position="33"/>
        <end position="44"/>
    </location>
</feature>
<comment type="caution">
    <text evidence="2">The sequence shown here is derived from an EMBL/GenBank/DDBJ whole genome shotgun (WGS) entry which is preliminary data.</text>
</comment>
<gene>
    <name evidence="2" type="ORF">Pla22_02970</name>
</gene>
<evidence type="ECO:0000313" key="2">
    <source>
        <dbReference type="EMBL" id="TWT52671.1"/>
    </source>
</evidence>
<keyword evidence="3" id="KW-1185">Reference proteome</keyword>
<dbReference type="OrthoDB" id="244061at2"/>
<dbReference type="Proteomes" id="UP000316598">
    <property type="component" value="Unassembled WGS sequence"/>
</dbReference>
<proteinExistence type="predicted"/>
<name>A0A5C5WRD1_9BACT</name>
<protein>
    <submittedName>
        <fullName evidence="2">Uncharacterized protein</fullName>
    </submittedName>
</protein>
<evidence type="ECO:0000313" key="3">
    <source>
        <dbReference type="Proteomes" id="UP000316598"/>
    </source>
</evidence>
<organism evidence="2 3">
    <name type="scientific">Rubripirellula amarantea</name>
    <dbReference type="NCBI Taxonomy" id="2527999"/>
    <lineage>
        <taxon>Bacteria</taxon>
        <taxon>Pseudomonadati</taxon>
        <taxon>Planctomycetota</taxon>
        <taxon>Planctomycetia</taxon>
        <taxon>Pirellulales</taxon>
        <taxon>Pirellulaceae</taxon>
        <taxon>Rubripirellula</taxon>
    </lineage>
</organism>
<dbReference type="AlphaFoldDB" id="A0A5C5WRD1"/>
<accession>A0A5C5WRD1</accession>
<dbReference type="EMBL" id="SJPI01000001">
    <property type="protein sequence ID" value="TWT52671.1"/>
    <property type="molecule type" value="Genomic_DNA"/>
</dbReference>
<reference evidence="2 3" key="1">
    <citation type="submission" date="2019-02" db="EMBL/GenBank/DDBJ databases">
        <title>Deep-cultivation of Planctomycetes and their phenomic and genomic characterization uncovers novel biology.</title>
        <authorList>
            <person name="Wiegand S."/>
            <person name="Jogler M."/>
            <person name="Boedeker C."/>
            <person name="Pinto D."/>
            <person name="Vollmers J."/>
            <person name="Rivas-Marin E."/>
            <person name="Kohn T."/>
            <person name="Peeters S.H."/>
            <person name="Heuer A."/>
            <person name="Rast P."/>
            <person name="Oberbeckmann S."/>
            <person name="Bunk B."/>
            <person name="Jeske O."/>
            <person name="Meyerdierks A."/>
            <person name="Storesund J.E."/>
            <person name="Kallscheuer N."/>
            <person name="Luecker S."/>
            <person name="Lage O.M."/>
            <person name="Pohl T."/>
            <person name="Merkel B.J."/>
            <person name="Hornburger P."/>
            <person name="Mueller R.-W."/>
            <person name="Bruemmer F."/>
            <person name="Labrenz M."/>
            <person name="Spormann A.M."/>
            <person name="Op Den Camp H."/>
            <person name="Overmann J."/>
            <person name="Amann R."/>
            <person name="Jetten M.S.M."/>
            <person name="Mascher T."/>
            <person name="Medema M.H."/>
            <person name="Devos D.P."/>
            <person name="Kaster A.-K."/>
            <person name="Ovreas L."/>
            <person name="Rohde M."/>
            <person name="Galperin M.Y."/>
            <person name="Jogler C."/>
        </authorList>
    </citation>
    <scope>NUCLEOTIDE SEQUENCE [LARGE SCALE GENOMIC DNA]</scope>
    <source>
        <strain evidence="2 3">Pla22</strain>
    </source>
</reference>
<evidence type="ECO:0000256" key="1">
    <source>
        <dbReference type="SAM" id="MobiDB-lite"/>
    </source>
</evidence>